<proteinExistence type="predicted"/>
<keyword evidence="1" id="KW-0472">Membrane</keyword>
<protein>
    <submittedName>
        <fullName evidence="2">Uncharacterized protein</fullName>
    </submittedName>
</protein>
<keyword evidence="1" id="KW-1133">Transmembrane helix</keyword>
<dbReference type="Proteomes" id="UP000005150">
    <property type="component" value="Unassembled WGS sequence"/>
</dbReference>
<feature type="transmembrane region" description="Helical" evidence="1">
    <location>
        <begin position="12"/>
        <end position="33"/>
    </location>
</feature>
<name>I8YV47_9BACE</name>
<evidence type="ECO:0000313" key="2">
    <source>
        <dbReference type="EMBL" id="EIY66995.1"/>
    </source>
</evidence>
<evidence type="ECO:0000256" key="1">
    <source>
        <dbReference type="SAM" id="Phobius"/>
    </source>
</evidence>
<comment type="caution">
    <text evidence="2">The sequence shown here is derived from an EMBL/GenBank/DDBJ whole genome shotgun (WGS) entry which is preliminary data.</text>
</comment>
<gene>
    <name evidence="2" type="ORF">HMPREF1071_01318</name>
</gene>
<keyword evidence="3" id="KW-1185">Reference proteome</keyword>
<evidence type="ECO:0000313" key="3">
    <source>
        <dbReference type="Proteomes" id="UP000005150"/>
    </source>
</evidence>
<reference evidence="2 3" key="1">
    <citation type="submission" date="2012-02" db="EMBL/GenBank/DDBJ databases">
        <title>The Genome Sequence of Bacteroides salyersiae CL02T12C01.</title>
        <authorList>
            <consortium name="The Broad Institute Genome Sequencing Platform"/>
            <person name="Earl A."/>
            <person name="Ward D."/>
            <person name="Feldgarden M."/>
            <person name="Gevers D."/>
            <person name="Zitomersky N.L."/>
            <person name="Coyne M.J."/>
            <person name="Comstock L.E."/>
            <person name="Young S.K."/>
            <person name="Zeng Q."/>
            <person name="Gargeya S."/>
            <person name="Fitzgerald M."/>
            <person name="Haas B."/>
            <person name="Abouelleil A."/>
            <person name="Alvarado L."/>
            <person name="Arachchi H.M."/>
            <person name="Berlin A."/>
            <person name="Chapman S.B."/>
            <person name="Gearin G."/>
            <person name="Goldberg J."/>
            <person name="Griggs A."/>
            <person name="Gujja S."/>
            <person name="Hansen M."/>
            <person name="Heiman D."/>
            <person name="Howarth C."/>
            <person name="Larimer J."/>
            <person name="Lui A."/>
            <person name="MacDonald P.J.P."/>
            <person name="McCowen C."/>
            <person name="Montmayeur A."/>
            <person name="Murphy C."/>
            <person name="Neiman D."/>
            <person name="Pearson M."/>
            <person name="Priest M."/>
            <person name="Roberts A."/>
            <person name="Saif S."/>
            <person name="Shea T."/>
            <person name="Sisk P."/>
            <person name="Stolte C."/>
            <person name="Sykes S."/>
            <person name="Wortman J."/>
            <person name="Nusbaum C."/>
            <person name="Birren B."/>
        </authorList>
    </citation>
    <scope>NUCLEOTIDE SEQUENCE [LARGE SCALE GENOMIC DNA]</scope>
    <source>
        <strain evidence="2 3">CL02T12C01</strain>
    </source>
</reference>
<sequence length="90" mass="10419">MNTILKKILLSLFIIVSLVIIIYGLLFIISQMVNMKYYFDHSLPTPIYSSENTIPICKKEFFQELILFAKIIVGYAICGLVLSIFVIRRK</sequence>
<feature type="transmembrane region" description="Helical" evidence="1">
    <location>
        <begin position="65"/>
        <end position="87"/>
    </location>
</feature>
<keyword evidence="1" id="KW-0812">Transmembrane</keyword>
<dbReference type="HOGENOM" id="CLU_2434771_0_0_10"/>
<accession>I8YV47</accession>
<organism evidence="2 3">
    <name type="scientific">Bacteroides salyersiae CL02T12C01</name>
    <dbReference type="NCBI Taxonomy" id="997887"/>
    <lineage>
        <taxon>Bacteria</taxon>
        <taxon>Pseudomonadati</taxon>
        <taxon>Bacteroidota</taxon>
        <taxon>Bacteroidia</taxon>
        <taxon>Bacteroidales</taxon>
        <taxon>Bacteroidaceae</taxon>
        <taxon>Bacteroides</taxon>
    </lineage>
</organism>
<dbReference type="AlphaFoldDB" id="I8YV47"/>
<dbReference type="EMBL" id="AGXV01000019">
    <property type="protein sequence ID" value="EIY66995.1"/>
    <property type="molecule type" value="Genomic_DNA"/>
</dbReference>